<evidence type="ECO:0000313" key="4">
    <source>
        <dbReference type="Ensembl" id="ENSXCOP00000003701.1"/>
    </source>
</evidence>
<dbReference type="Gene3D" id="3.30.1540.10">
    <property type="entry name" value="formyl-coa transferase, domain 3"/>
    <property type="match status" value="1"/>
</dbReference>
<sequence length="367" mass="39521">MLGFTQRPQGSVPFGLQSAPPAEPGSKVSGQQAVELGHKLRYCSGAAASSSMYFPELFVTSCWRPTFISRFLKPLTEWTQLGSGSDVSVVLNDSDPVGDPVLCVPGYGQTGPQARSPGYDSIASAVSGMMHITGPEDGEPVRPGVAMTDLATGLYAHGAVMAALLHRQKTGRGSHIDCNLLSAQVSLPVCEITSLSALCLQGFRTRDGHLVLAAANDRQFVTVCQVLELQDLAADPNYRTNQLRVQNRKQLLQILSQRFLQQNSADWLRRFQGSGVPVGPINSIQEVFSEPQVKHNGLIQEMEHPTAGRIAVPGPAVRFSSFPLSGPTPPPLIGQHTVQVLRDTLSYSDDVIKELLESRAVAQNEVS</sequence>
<evidence type="ECO:0000256" key="1">
    <source>
        <dbReference type="ARBA" id="ARBA00008383"/>
    </source>
</evidence>
<reference evidence="4" key="1">
    <citation type="submission" date="2025-08" db="UniProtKB">
        <authorList>
            <consortium name="Ensembl"/>
        </authorList>
    </citation>
    <scope>IDENTIFICATION</scope>
</reference>
<evidence type="ECO:0000313" key="5">
    <source>
        <dbReference type="Proteomes" id="UP000261380"/>
    </source>
</evidence>
<dbReference type="PANTHER" id="PTHR48207">
    <property type="entry name" value="SUCCINATE--HYDROXYMETHYLGLUTARATE COA-TRANSFERASE"/>
    <property type="match status" value="1"/>
</dbReference>
<dbReference type="InterPro" id="IPR003673">
    <property type="entry name" value="CoA-Trfase_fam_III"/>
</dbReference>
<keyword evidence="2" id="KW-0808">Transferase</keyword>
<organism evidence="4 5">
    <name type="scientific">Xiphophorus couchianus</name>
    <name type="common">Monterrey platyfish</name>
    <dbReference type="NCBI Taxonomy" id="32473"/>
    <lineage>
        <taxon>Eukaryota</taxon>
        <taxon>Metazoa</taxon>
        <taxon>Chordata</taxon>
        <taxon>Craniata</taxon>
        <taxon>Vertebrata</taxon>
        <taxon>Euteleostomi</taxon>
        <taxon>Actinopterygii</taxon>
        <taxon>Neopterygii</taxon>
        <taxon>Teleostei</taxon>
        <taxon>Neoteleostei</taxon>
        <taxon>Acanthomorphata</taxon>
        <taxon>Ovalentaria</taxon>
        <taxon>Atherinomorphae</taxon>
        <taxon>Cyprinodontiformes</taxon>
        <taxon>Poeciliidae</taxon>
        <taxon>Poeciliinae</taxon>
        <taxon>Xiphophorus</taxon>
    </lineage>
</organism>
<dbReference type="InterPro" id="IPR044855">
    <property type="entry name" value="CoA-Trfase_III_dom3_sf"/>
</dbReference>
<dbReference type="PANTHER" id="PTHR48207:SF3">
    <property type="entry name" value="SUCCINATE--HYDROXYMETHYLGLUTARATE COA-TRANSFERASE"/>
    <property type="match status" value="1"/>
</dbReference>
<name>A0A3B5L1D5_9TELE</name>
<evidence type="ECO:0000256" key="3">
    <source>
        <dbReference type="SAM" id="MobiDB-lite"/>
    </source>
</evidence>
<dbReference type="InterPro" id="IPR050483">
    <property type="entry name" value="CoA-transferase_III_domain"/>
</dbReference>
<dbReference type="Ensembl" id="ENSXCOT00000003741.1">
    <property type="protein sequence ID" value="ENSXCOP00000003701.1"/>
    <property type="gene ID" value="ENSXCOG00000002736.1"/>
</dbReference>
<dbReference type="SUPFAM" id="SSF89796">
    <property type="entry name" value="CoA-transferase family III (CaiB/BaiF)"/>
    <property type="match status" value="1"/>
</dbReference>
<accession>A0A3B5L1D5</accession>
<evidence type="ECO:0008006" key="6">
    <source>
        <dbReference type="Google" id="ProtNLM"/>
    </source>
</evidence>
<protein>
    <recommendedName>
        <fullName evidence="6">Succinyl-CoA:glutarate-CoA transferase</fullName>
    </recommendedName>
</protein>
<dbReference type="Proteomes" id="UP000261380">
    <property type="component" value="Unplaced"/>
</dbReference>
<dbReference type="Pfam" id="PF02515">
    <property type="entry name" value="CoA_transf_3"/>
    <property type="match status" value="1"/>
</dbReference>
<dbReference type="InterPro" id="IPR023606">
    <property type="entry name" value="CoA-Trfase_III_dom_1_sf"/>
</dbReference>
<comment type="similarity">
    <text evidence="1">Belongs to the CoA-transferase III family.</text>
</comment>
<reference evidence="4" key="2">
    <citation type="submission" date="2025-09" db="UniProtKB">
        <authorList>
            <consortium name="Ensembl"/>
        </authorList>
    </citation>
    <scope>IDENTIFICATION</scope>
</reference>
<dbReference type="AlphaFoldDB" id="A0A3B5L1D5"/>
<dbReference type="GO" id="GO:0047369">
    <property type="term" value="F:succinate-hydroxymethylglutarate CoA-transferase activity"/>
    <property type="evidence" value="ECO:0007669"/>
    <property type="project" value="TreeGrafter"/>
</dbReference>
<feature type="region of interest" description="Disordered" evidence="3">
    <location>
        <begin position="1"/>
        <end position="30"/>
    </location>
</feature>
<dbReference type="GeneTree" id="ENSGT00940000157866"/>
<keyword evidence="5" id="KW-1185">Reference proteome</keyword>
<dbReference type="Gene3D" id="3.40.50.10540">
    <property type="entry name" value="Crotonobetainyl-coa:carnitine coa-transferase, domain 1"/>
    <property type="match status" value="1"/>
</dbReference>
<dbReference type="GO" id="GO:0005739">
    <property type="term" value="C:mitochondrion"/>
    <property type="evidence" value="ECO:0007669"/>
    <property type="project" value="TreeGrafter"/>
</dbReference>
<evidence type="ECO:0000256" key="2">
    <source>
        <dbReference type="ARBA" id="ARBA00022679"/>
    </source>
</evidence>
<proteinExistence type="inferred from homology"/>